<evidence type="ECO:0000313" key="2">
    <source>
        <dbReference type="Proteomes" id="UP000430519"/>
    </source>
</evidence>
<name>A0A6I4YNX8_9DEIO</name>
<dbReference type="RefSeq" id="WP_160977048.1">
    <property type="nucleotide sequence ID" value="NZ_WVHK01000009.1"/>
</dbReference>
<dbReference type="AlphaFoldDB" id="A0A6I4YNX8"/>
<dbReference type="Proteomes" id="UP000430519">
    <property type="component" value="Unassembled WGS sequence"/>
</dbReference>
<gene>
    <name evidence="1" type="ORF">GLX28_04275</name>
</gene>
<comment type="caution">
    <text evidence="1">The sequence shown here is derived from an EMBL/GenBank/DDBJ whole genome shotgun (WGS) entry which is preliminary data.</text>
</comment>
<organism evidence="1 2">
    <name type="scientific">Deinococcus xianganensis</name>
    <dbReference type="NCBI Taxonomy" id="1507289"/>
    <lineage>
        <taxon>Bacteria</taxon>
        <taxon>Thermotogati</taxon>
        <taxon>Deinococcota</taxon>
        <taxon>Deinococci</taxon>
        <taxon>Deinococcales</taxon>
        <taxon>Deinococcaceae</taxon>
        <taxon>Deinococcus</taxon>
    </lineage>
</organism>
<accession>A0A6I4YNX8</accession>
<keyword evidence="2" id="KW-1185">Reference proteome</keyword>
<proteinExistence type="predicted"/>
<protein>
    <submittedName>
        <fullName evidence="1">Uncharacterized protein</fullName>
    </submittedName>
</protein>
<dbReference type="EMBL" id="WVHK01000009">
    <property type="protein sequence ID" value="MXV18853.1"/>
    <property type="molecule type" value="Genomic_DNA"/>
</dbReference>
<sequence>MSDAAWRAGLEERFVRWLEQDVTHLLPGGPHADVQARVAGQLRAAWVPDWSGVTENYGGTAGHHAAFLRSKLAFAQAVHAGADGAEADGAEAARLERACLDAAGAFWREWAGYHLTARAGA</sequence>
<reference evidence="1 2" key="1">
    <citation type="submission" date="2019-11" db="EMBL/GenBank/DDBJ databases">
        <title>Genome sequence of Deinococcus xianganensis Y35, AI-2 producing algicidal bacterium, isolated from lake water.</title>
        <authorList>
            <person name="Li Y."/>
        </authorList>
    </citation>
    <scope>NUCLEOTIDE SEQUENCE [LARGE SCALE GENOMIC DNA]</scope>
    <source>
        <strain evidence="1 2">Y35</strain>
    </source>
</reference>
<evidence type="ECO:0000313" key="1">
    <source>
        <dbReference type="EMBL" id="MXV18853.1"/>
    </source>
</evidence>